<dbReference type="AlphaFoldDB" id="A0A1G2F6H7"/>
<proteinExistence type="predicted"/>
<protein>
    <submittedName>
        <fullName evidence="1">Uncharacterized protein</fullName>
    </submittedName>
</protein>
<reference evidence="1 2" key="1">
    <citation type="journal article" date="2016" name="Nat. Commun.">
        <title>Thousands of microbial genomes shed light on interconnected biogeochemical processes in an aquifer system.</title>
        <authorList>
            <person name="Anantharaman K."/>
            <person name="Brown C.T."/>
            <person name="Hug L.A."/>
            <person name="Sharon I."/>
            <person name="Castelle C.J."/>
            <person name="Probst A.J."/>
            <person name="Thomas B.C."/>
            <person name="Singh A."/>
            <person name="Wilkins M.J."/>
            <person name="Karaoz U."/>
            <person name="Brodie E.L."/>
            <person name="Williams K.H."/>
            <person name="Hubbard S.S."/>
            <person name="Banfield J.F."/>
        </authorList>
    </citation>
    <scope>NUCLEOTIDE SEQUENCE [LARGE SCALE GENOMIC DNA]</scope>
</reference>
<organism evidence="1 2">
    <name type="scientific">Candidatus Portnoybacteria bacterium RBG_19FT_COMBO_36_7</name>
    <dbReference type="NCBI Taxonomy" id="1801992"/>
    <lineage>
        <taxon>Bacteria</taxon>
        <taxon>Candidatus Portnoyibacteriota</taxon>
    </lineage>
</organism>
<evidence type="ECO:0000313" key="1">
    <source>
        <dbReference type="EMBL" id="OGZ33676.1"/>
    </source>
</evidence>
<dbReference type="Proteomes" id="UP000179099">
    <property type="component" value="Unassembled WGS sequence"/>
</dbReference>
<sequence>MRLYIKSAAGIKIKMVANRRVWQKSQLLFSTLWRKGSQPRSFCSKEHQVHLIIYLFFGLSRGKIGAILKIQK</sequence>
<dbReference type="STRING" id="1801992.A2Y98_01950"/>
<gene>
    <name evidence="1" type="ORF">A2Y98_01950</name>
</gene>
<evidence type="ECO:0000313" key="2">
    <source>
        <dbReference type="Proteomes" id="UP000179099"/>
    </source>
</evidence>
<comment type="caution">
    <text evidence="1">The sequence shown here is derived from an EMBL/GenBank/DDBJ whole genome shotgun (WGS) entry which is preliminary data.</text>
</comment>
<accession>A0A1G2F6H7</accession>
<dbReference type="EMBL" id="MHMW01000028">
    <property type="protein sequence ID" value="OGZ33676.1"/>
    <property type="molecule type" value="Genomic_DNA"/>
</dbReference>
<name>A0A1G2F6H7_9BACT</name>